<dbReference type="EMBL" id="CAFAAV010000298">
    <property type="protein sequence ID" value="CAB4835239.1"/>
    <property type="molecule type" value="Genomic_DNA"/>
</dbReference>
<evidence type="ECO:0000313" key="7">
    <source>
        <dbReference type="EMBL" id="CAB4913006.1"/>
    </source>
</evidence>
<organism evidence="5">
    <name type="scientific">freshwater metagenome</name>
    <dbReference type="NCBI Taxonomy" id="449393"/>
    <lineage>
        <taxon>unclassified sequences</taxon>
        <taxon>metagenomes</taxon>
        <taxon>ecological metagenomes</taxon>
    </lineage>
</organism>
<evidence type="ECO:0000313" key="4">
    <source>
        <dbReference type="EMBL" id="CAB4736100.1"/>
    </source>
</evidence>
<dbReference type="Pfam" id="PF04909">
    <property type="entry name" value="Amidohydro_2"/>
    <property type="match status" value="1"/>
</dbReference>
<dbReference type="EMBL" id="CAFBOL010000177">
    <property type="protein sequence ID" value="CAB5021699.1"/>
    <property type="molecule type" value="Genomic_DNA"/>
</dbReference>
<evidence type="ECO:0000313" key="8">
    <source>
        <dbReference type="EMBL" id="CAB5021699.1"/>
    </source>
</evidence>
<dbReference type="SUPFAM" id="SSF51556">
    <property type="entry name" value="Metallo-dependent hydrolases"/>
    <property type="match status" value="1"/>
</dbReference>
<proteinExistence type="predicted"/>
<dbReference type="EMBL" id="CAEZYF010000019">
    <property type="protein sequence ID" value="CAB4736100.1"/>
    <property type="molecule type" value="Genomic_DNA"/>
</dbReference>
<gene>
    <name evidence="4" type="ORF">UFOPK2656_02551</name>
    <name evidence="5" type="ORF">UFOPK3099_02712</name>
    <name evidence="6" type="ORF">UFOPK3267_01374</name>
    <name evidence="7" type="ORF">UFOPK3651_00331</name>
    <name evidence="8" type="ORF">UFOPK3931_03398</name>
    <name evidence="3" type="ORF">UFOPK4189_00244</name>
</gene>
<name>A0A6J7ATM6_9ZZZZ</name>
<evidence type="ECO:0000313" key="3">
    <source>
        <dbReference type="EMBL" id="CAB4362469.1"/>
    </source>
</evidence>
<dbReference type="EMBL" id="CAFBIY010000068">
    <property type="protein sequence ID" value="CAB4851027.1"/>
    <property type="molecule type" value="Genomic_DNA"/>
</dbReference>
<dbReference type="PANTHER" id="PTHR21240:SF28">
    <property type="entry name" value="ISO-OROTATE DECARBOXYLASE (EUROFUNG)"/>
    <property type="match status" value="1"/>
</dbReference>
<dbReference type="EMBL" id="CAESGF010000001">
    <property type="protein sequence ID" value="CAB4362469.1"/>
    <property type="molecule type" value="Genomic_DNA"/>
</dbReference>
<evidence type="ECO:0000259" key="2">
    <source>
        <dbReference type="Pfam" id="PF04909"/>
    </source>
</evidence>
<reference evidence="5" key="1">
    <citation type="submission" date="2020-05" db="EMBL/GenBank/DDBJ databases">
        <authorList>
            <person name="Chiriac C."/>
            <person name="Salcher M."/>
            <person name="Ghai R."/>
            <person name="Kavagutti S V."/>
        </authorList>
    </citation>
    <scope>NUCLEOTIDE SEQUENCE</scope>
</reference>
<dbReference type="InterPro" id="IPR032466">
    <property type="entry name" value="Metal_Hydrolase"/>
</dbReference>
<dbReference type="AlphaFoldDB" id="A0A6J7ATM6"/>
<dbReference type="GO" id="GO:0019748">
    <property type="term" value="P:secondary metabolic process"/>
    <property type="evidence" value="ECO:0007669"/>
    <property type="project" value="TreeGrafter"/>
</dbReference>
<dbReference type="GO" id="GO:0016831">
    <property type="term" value="F:carboxy-lyase activity"/>
    <property type="evidence" value="ECO:0007669"/>
    <property type="project" value="InterPro"/>
</dbReference>
<evidence type="ECO:0000313" key="6">
    <source>
        <dbReference type="EMBL" id="CAB4851027.1"/>
    </source>
</evidence>
<dbReference type="InterPro" id="IPR032465">
    <property type="entry name" value="ACMSD"/>
</dbReference>
<dbReference type="PANTHER" id="PTHR21240">
    <property type="entry name" value="2-AMINO-3-CARBOXYLMUCONATE-6-SEMIALDEHYDE DECARBOXYLASE"/>
    <property type="match status" value="1"/>
</dbReference>
<dbReference type="Gene3D" id="3.20.20.140">
    <property type="entry name" value="Metal-dependent hydrolases"/>
    <property type="match status" value="1"/>
</dbReference>
<accession>A0A6J7ATM6</accession>
<evidence type="ECO:0000313" key="5">
    <source>
        <dbReference type="EMBL" id="CAB4835239.1"/>
    </source>
</evidence>
<evidence type="ECO:0000256" key="1">
    <source>
        <dbReference type="ARBA" id="ARBA00023239"/>
    </source>
</evidence>
<dbReference type="GO" id="GO:0016787">
    <property type="term" value="F:hydrolase activity"/>
    <property type="evidence" value="ECO:0007669"/>
    <property type="project" value="InterPro"/>
</dbReference>
<protein>
    <submittedName>
        <fullName evidence="5">Unannotated protein</fullName>
    </submittedName>
</protein>
<sequence length="458" mass="50956">MGNKVTIVSADGHVTPTVPSIIKYFEPVIRRHVDDLIREDVSYIGNRATPARPPRKTLSVFDDRGLVAGGGEFGACDPAIRLEQMDAEGIAGDLLLPGTQVAILPFYNGVNAPWPAEIRAAGARAYHRWLADFIAQGDGRFFGVADPGPCLDMDATIAELEWCAAHGFVAVGPPLNTFDATLPPLYDAYYERFWAACADLGLVLNCHAGWGSDQRPMSEWAPAHKLGDGEETGGHDFEEIHRAMQEKDSPIRMFLQMPRRPMWQLMASGVFDRYPKLKMALTEIRADWVPDTIAHLETKFREMQPPCARTPREYYADNILMVPSCPHRSEVEMRESIGIEQFAFGQDFPHWEGTWPNTKPWLQHAFGDCTESELRAMLGGNTIRFYGMPEAHLDAVADRIGFAVDELLGEHSVSDALLQQMNRRSGYLRSADPVYTDELDRLIEPDLRGASLALAAGD</sequence>
<dbReference type="InterPro" id="IPR006680">
    <property type="entry name" value="Amidohydro-rel"/>
</dbReference>
<dbReference type="GO" id="GO:0005737">
    <property type="term" value="C:cytoplasm"/>
    <property type="evidence" value="ECO:0007669"/>
    <property type="project" value="TreeGrafter"/>
</dbReference>
<feature type="domain" description="Amidohydrolase-related" evidence="2">
    <location>
        <begin position="102"/>
        <end position="387"/>
    </location>
</feature>
<dbReference type="EMBL" id="CAFBMT010000002">
    <property type="protein sequence ID" value="CAB4913006.1"/>
    <property type="molecule type" value="Genomic_DNA"/>
</dbReference>
<keyword evidence="1" id="KW-0456">Lyase</keyword>